<feature type="transmembrane region" description="Helical" evidence="1">
    <location>
        <begin position="6"/>
        <end position="31"/>
    </location>
</feature>
<keyword evidence="1" id="KW-0472">Membrane</keyword>
<dbReference type="EMBL" id="AY334390">
    <property type="protein sequence ID" value="AAR99204.1"/>
    <property type="molecule type" value="Genomic_DNA"/>
</dbReference>
<keyword evidence="1" id="KW-1133">Transmembrane helix</keyword>
<accession>Q6VPB5</accession>
<proteinExistence type="predicted"/>
<gene>
    <name evidence="2" type="primary">ATP8</name>
</gene>
<evidence type="ECO:0000313" key="2">
    <source>
        <dbReference type="EMBL" id="AAR99204.1"/>
    </source>
</evidence>
<dbReference type="AlphaFoldDB" id="Q6VPB5"/>
<protein>
    <submittedName>
        <fullName evidence="2">ATP synthase F0 subunit 8</fullName>
    </submittedName>
</protein>
<name>Q6VPB5_9HYME</name>
<reference evidence="2" key="1">
    <citation type="journal article" date="2004" name="Syst. Biol.">
        <title>Host-symbiont stability and fast evolutionary rates in an ant-bacterium association: cospeciation of camponotus species and their endosymbionts, candidatus blochmannia.</title>
        <authorList>
            <person name="Degnan P.H."/>
            <person name="Lazarus A.B."/>
            <person name="Brock C.D."/>
            <person name="Wernegreen J.J."/>
        </authorList>
    </citation>
    <scope>NUCLEOTIDE SEQUENCE</scope>
    <source>
        <strain evidence="2">Culce18</strain>
    </source>
</reference>
<geneLocation type="mitochondrion" evidence="2"/>
<organism evidence="2">
    <name type="scientific">Camponotus ulcerosus</name>
    <dbReference type="NCBI Taxonomy" id="251258"/>
    <lineage>
        <taxon>Eukaryota</taxon>
        <taxon>Metazoa</taxon>
        <taxon>Ecdysozoa</taxon>
        <taxon>Arthropoda</taxon>
        <taxon>Hexapoda</taxon>
        <taxon>Insecta</taxon>
        <taxon>Pterygota</taxon>
        <taxon>Neoptera</taxon>
        <taxon>Endopterygota</taxon>
        <taxon>Hymenoptera</taxon>
        <taxon>Apocrita</taxon>
        <taxon>Aculeata</taxon>
        <taxon>Formicoidea</taxon>
        <taxon>Formicidae</taxon>
        <taxon>Formicinae</taxon>
        <taxon>Camponotus</taxon>
    </lineage>
</organism>
<keyword evidence="2" id="KW-0496">Mitochondrion</keyword>
<keyword evidence="1" id="KW-0812">Transmembrane</keyword>
<sequence length="55" mass="6919">MPHMMPMLWMFIFSMTLSFIFFLSSMIYFFYFPSISTKTPKFHSSNNFKKWIWMW</sequence>
<evidence type="ECO:0000256" key="1">
    <source>
        <dbReference type="SAM" id="Phobius"/>
    </source>
</evidence>